<accession>A0ABS8YAH7</accession>
<dbReference type="EMBL" id="JACEIK010148989">
    <property type="protein sequence ID" value="MCE5167545.1"/>
    <property type="molecule type" value="Genomic_DNA"/>
</dbReference>
<organism evidence="2 3">
    <name type="scientific">Datura stramonium</name>
    <name type="common">Jimsonweed</name>
    <name type="synonym">Common thornapple</name>
    <dbReference type="NCBI Taxonomy" id="4076"/>
    <lineage>
        <taxon>Eukaryota</taxon>
        <taxon>Viridiplantae</taxon>
        <taxon>Streptophyta</taxon>
        <taxon>Embryophyta</taxon>
        <taxon>Tracheophyta</taxon>
        <taxon>Spermatophyta</taxon>
        <taxon>Magnoliopsida</taxon>
        <taxon>eudicotyledons</taxon>
        <taxon>Gunneridae</taxon>
        <taxon>Pentapetalae</taxon>
        <taxon>asterids</taxon>
        <taxon>lamiids</taxon>
        <taxon>Solanales</taxon>
        <taxon>Solanaceae</taxon>
        <taxon>Solanoideae</taxon>
        <taxon>Datureae</taxon>
        <taxon>Datura</taxon>
    </lineage>
</organism>
<keyword evidence="1" id="KW-1133">Transmembrane helix</keyword>
<feature type="transmembrane region" description="Helical" evidence="1">
    <location>
        <begin position="56"/>
        <end position="80"/>
    </location>
</feature>
<keyword evidence="3" id="KW-1185">Reference proteome</keyword>
<feature type="non-terminal residue" evidence="2">
    <location>
        <position position="103"/>
    </location>
</feature>
<name>A0ABS8YAH7_DATST</name>
<evidence type="ECO:0000313" key="3">
    <source>
        <dbReference type="Proteomes" id="UP000823775"/>
    </source>
</evidence>
<protein>
    <submittedName>
        <fullName evidence="2">Uncharacterized protein</fullName>
    </submittedName>
</protein>
<gene>
    <name evidence="2" type="ORF">HAX54_009133</name>
</gene>
<dbReference type="Proteomes" id="UP000823775">
    <property type="component" value="Unassembled WGS sequence"/>
</dbReference>
<evidence type="ECO:0000256" key="1">
    <source>
        <dbReference type="SAM" id="Phobius"/>
    </source>
</evidence>
<sequence>MIRPALQAGVSSATNAFDGSVAENITQAEQWRNHSQNNADIPLSMGLNLADYSGKWIIFSPLSIDLYLFLVSLLILNMYLSPNGFVVREEVIFLKNEKSFSGV</sequence>
<keyword evidence="1" id="KW-0472">Membrane</keyword>
<evidence type="ECO:0000313" key="2">
    <source>
        <dbReference type="EMBL" id="MCE5167545.1"/>
    </source>
</evidence>
<proteinExistence type="predicted"/>
<comment type="caution">
    <text evidence="2">The sequence shown here is derived from an EMBL/GenBank/DDBJ whole genome shotgun (WGS) entry which is preliminary data.</text>
</comment>
<keyword evidence="1" id="KW-0812">Transmembrane</keyword>
<reference evidence="2 3" key="1">
    <citation type="journal article" date="2021" name="BMC Genomics">
        <title>Datura genome reveals duplications of psychoactive alkaloid biosynthetic genes and high mutation rate following tissue culture.</title>
        <authorList>
            <person name="Rajewski A."/>
            <person name="Carter-House D."/>
            <person name="Stajich J."/>
            <person name="Litt A."/>
        </authorList>
    </citation>
    <scope>NUCLEOTIDE SEQUENCE [LARGE SCALE GENOMIC DNA]</scope>
    <source>
        <strain evidence="2">AR-01</strain>
    </source>
</reference>